<dbReference type="Gene3D" id="3.75.10.10">
    <property type="entry name" value="L-arginine/glycine Amidinotransferase, Chain A"/>
    <property type="match status" value="1"/>
</dbReference>
<sequence>MSSGADSLEAARSYCATEYDKLRQVVLCTPTNMEIREAINVTQEKYEAEGIDINKAVQQHDYFVQVLKEHGVDVVLLTPLRTYPEQVFTRDIGFTLGYTVFVSDMAHGIRQGEENMFRTWLEGDLLSYFNIAGDQIEGGDVLIDKQTVYIGISSRTSESAINLLKRLLPQYEIVAVPFDEKYLHLDCVFNILSPDDALIYPGVIEPETEKWLRSRYNCIEVTEDEQFSLGPNVFSIGEGKVFSLPGNQQVNTELRNRGFEVIEVDISEIIKSGGSFRCCTLPILRENSPADDTLVH</sequence>
<evidence type="ECO:0000313" key="2">
    <source>
        <dbReference type="Proteomes" id="UP000551878"/>
    </source>
</evidence>
<dbReference type="EMBL" id="JACHHB010000002">
    <property type="protein sequence ID" value="MBB5172346.1"/>
    <property type="molecule type" value="Genomic_DNA"/>
</dbReference>
<gene>
    <name evidence="1" type="ORF">HNQ41_000490</name>
</gene>
<proteinExistence type="predicted"/>
<name>A0A840QLW6_9BACI</name>
<protein>
    <submittedName>
        <fullName evidence="1">N-dimethylarginine dimethylaminohydrolase</fullName>
    </submittedName>
</protein>
<accession>A0A840QLW6</accession>
<keyword evidence="1" id="KW-0378">Hydrolase</keyword>
<dbReference type="AlphaFoldDB" id="A0A840QLW6"/>
<evidence type="ECO:0000313" key="1">
    <source>
        <dbReference type="EMBL" id="MBB5172346.1"/>
    </source>
</evidence>
<dbReference type="PANTHER" id="PTHR47271">
    <property type="entry name" value="ARGININE DEIMINASE"/>
    <property type="match status" value="1"/>
</dbReference>
<dbReference type="GO" id="GO:0016990">
    <property type="term" value="F:arginine deiminase activity"/>
    <property type="evidence" value="ECO:0007669"/>
    <property type="project" value="TreeGrafter"/>
</dbReference>
<dbReference type="PANTHER" id="PTHR47271:SF2">
    <property type="entry name" value="ARGININE DEIMINASE"/>
    <property type="match status" value="1"/>
</dbReference>
<dbReference type="Pfam" id="PF19420">
    <property type="entry name" value="DDAH_eukar"/>
    <property type="match status" value="1"/>
</dbReference>
<organism evidence="1 2">
    <name type="scientific">Texcoconibacillus texcoconensis</name>
    <dbReference type="NCBI Taxonomy" id="1095777"/>
    <lineage>
        <taxon>Bacteria</taxon>
        <taxon>Bacillati</taxon>
        <taxon>Bacillota</taxon>
        <taxon>Bacilli</taxon>
        <taxon>Bacillales</taxon>
        <taxon>Bacillaceae</taxon>
        <taxon>Texcoconibacillus</taxon>
    </lineage>
</organism>
<keyword evidence="2" id="KW-1185">Reference proteome</keyword>
<dbReference type="GO" id="GO:0019546">
    <property type="term" value="P:L-arginine deiminase pathway"/>
    <property type="evidence" value="ECO:0007669"/>
    <property type="project" value="TreeGrafter"/>
</dbReference>
<dbReference type="SUPFAM" id="SSF55909">
    <property type="entry name" value="Pentein"/>
    <property type="match status" value="1"/>
</dbReference>
<dbReference type="RefSeq" id="WP_184662834.1">
    <property type="nucleotide sequence ID" value="NZ_JACHHB010000002.1"/>
</dbReference>
<dbReference type="Proteomes" id="UP000551878">
    <property type="component" value="Unassembled WGS sequence"/>
</dbReference>
<reference evidence="1 2" key="1">
    <citation type="submission" date="2020-08" db="EMBL/GenBank/DDBJ databases">
        <title>Genomic Encyclopedia of Type Strains, Phase IV (KMG-IV): sequencing the most valuable type-strain genomes for metagenomic binning, comparative biology and taxonomic classification.</title>
        <authorList>
            <person name="Goeker M."/>
        </authorList>
    </citation>
    <scope>NUCLEOTIDE SEQUENCE [LARGE SCALE GENOMIC DNA]</scope>
    <source>
        <strain evidence="1 2">DSM 24696</strain>
    </source>
</reference>
<comment type="caution">
    <text evidence="1">The sequence shown here is derived from an EMBL/GenBank/DDBJ whole genome shotgun (WGS) entry which is preliminary data.</text>
</comment>